<evidence type="ECO:0000313" key="2">
    <source>
        <dbReference type="EMBL" id="EOW83096.1"/>
    </source>
</evidence>
<evidence type="ECO:0008006" key="5">
    <source>
        <dbReference type="Google" id="ProtNLM"/>
    </source>
</evidence>
<sequence>MAKDISIVSNAEKVIENFKRMTKVAEQEGIDFVNDSMNKIVATAKPLTPVKSGDLRRGYRVRKARLLSSGRIVGAIYNTEKYFKYVEEGHRTRKSRTISKRGRYRLTRKTNGFVKGRFMLTRATNLAHMSYIPRRFKQMAIRIVKKG</sequence>
<dbReference type="EMBL" id="AJDQ01000006">
    <property type="protein sequence ID" value="EOI57330.1"/>
    <property type="molecule type" value="Genomic_DNA"/>
</dbReference>
<dbReference type="HOGENOM" id="CLU_157844_0_0_9"/>
<accession>R2VHM1</accession>
<evidence type="ECO:0000313" key="1">
    <source>
        <dbReference type="EMBL" id="EOI57330.1"/>
    </source>
</evidence>
<dbReference type="OrthoDB" id="1850874at2"/>
<dbReference type="RefSeq" id="WP_010779961.1">
    <property type="nucleotide sequence ID" value="NZ_ASWH01000001.1"/>
</dbReference>
<evidence type="ECO:0000313" key="4">
    <source>
        <dbReference type="Proteomes" id="UP000014160"/>
    </source>
</evidence>
<dbReference type="AlphaFoldDB" id="R2VHM1"/>
<keyword evidence="4" id="KW-1185">Reference proteome</keyword>
<dbReference type="Proteomes" id="UP000014160">
    <property type="component" value="Unassembled WGS sequence"/>
</dbReference>
<dbReference type="Pfam" id="PF04883">
    <property type="entry name" value="HK97-gp10_like"/>
    <property type="match status" value="1"/>
</dbReference>
<evidence type="ECO:0000313" key="3">
    <source>
        <dbReference type="Proteomes" id="UP000013750"/>
    </source>
</evidence>
<dbReference type="PATRIC" id="fig|1158614.3.peg.1555"/>
<organism evidence="1 3">
    <name type="scientific">Enterococcus gilvus ATCC BAA-350</name>
    <dbReference type="NCBI Taxonomy" id="1158614"/>
    <lineage>
        <taxon>Bacteria</taxon>
        <taxon>Bacillati</taxon>
        <taxon>Bacillota</taxon>
        <taxon>Bacilli</taxon>
        <taxon>Lactobacillales</taxon>
        <taxon>Enterococcaceae</taxon>
        <taxon>Enterococcus</taxon>
    </lineage>
</organism>
<protein>
    <recommendedName>
        <fullName evidence="5">HK97 gp10 family phage protein</fullName>
    </recommendedName>
</protein>
<name>R2VHM1_9ENTE</name>
<proteinExistence type="predicted"/>
<dbReference type="eggNOG" id="ENOG5032EBU">
    <property type="taxonomic scope" value="Bacteria"/>
</dbReference>
<dbReference type="Proteomes" id="UP000013750">
    <property type="component" value="Unassembled WGS sequence"/>
</dbReference>
<reference evidence="2 4" key="2">
    <citation type="submission" date="2013-03" db="EMBL/GenBank/DDBJ databases">
        <title>The Genome Sequence of Enterococcus gilvus ATCC BAA-350 (PacBio/Illumina hybrid assembly).</title>
        <authorList>
            <consortium name="The Broad Institute Genomics Platform"/>
            <consortium name="The Broad Institute Genome Sequencing Center for Infectious Disease"/>
            <person name="Earl A."/>
            <person name="Russ C."/>
            <person name="Gilmore M."/>
            <person name="Surin D."/>
            <person name="Walker B."/>
            <person name="Young S."/>
            <person name="Zeng Q."/>
            <person name="Gargeya S."/>
            <person name="Fitzgerald M."/>
            <person name="Haas B."/>
            <person name="Abouelleil A."/>
            <person name="Allen A.W."/>
            <person name="Alvarado L."/>
            <person name="Arachchi H.M."/>
            <person name="Berlin A.M."/>
            <person name="Chapman S.B."/>
            <person name="Gainer-Dewar J."/>
            <person name="Goldberg J."/>
            <person name="Griggs A."/>
            <person name="Gujja S."/>
            <person name="Hansen M."/>
            <person name="Howarth C."/>
            <person name="Imamovic A."/>
            <person name="Ireland A."/>
            <person name="Larimer J."/>
            <person name="McCowan C."/>
            <person name="Murphy C."/>
            <person name="Pearson M."/>
            <person name="Poon T.W."/>
            <person name="Priest M."/>
            <person name="Roberts A."/>
            <person name="Saif S."/>
            <person name="Shea T."/>
            <person name="Sisk P."/>
            <person name="Sykes S."/>
            <person name="Wortman J."/>
            <person name="Nusbaum C."/>
            <person name="Birren B."/>
        </authorList>
    </citation>
    <scope>NUCLEOTIDE SEQUENCE [LARGE SCALE GENOMIC DNA]</scope>
    <source>
        <strain evidence="2 4">ATCC BAA-350</strain>
    </source>
</reference>
<dbReference type="EMBL" id="ASWH01000001">
    <property type="protein sequence ID" value="EOW83096.1"/>
    <property type="molecule type" value="Genomic_DNA"/>
</dbReference>
<comment type="caution">
    <text evidence="1">The sequence shown here is derived from an EMBL/GenBank/DDBJ whole genome shotgun (WGS) entry which is preliminary data.</text>
</comment>
<gene>
    <name evidence="2" type="ORF">I592_02423</name>
    <name evidence="1" type="ORF">UKC_01544</name>
</gene>
<reference evidence="1 3" key="1">
    <citation type="submission" date="2013-02" db="EMBL/GenBank/DDBJ databases">
        <title>The Genome Sequence of Enterococcus gilvus ATCC BAA-350.</title>
        <authorList>
            <consortium name="The Broad Institute Genome Sequencing Platform"/>
            <consortium name="The Broad Institute Genome Sequencing Center for Infectious Disease"/>
            <person name="Earl A.M."/>
            <person name="Gilmore M.S."/>
            <person name="Lebreton F."/>
            <person name="Walker B."/>
            <person name="Young S.K."/>
            <person name="Zeng Q."/>
            <person name="Gargeya S."/>
            <person name="Fitzgerald M."/>
            <person name="Haas B."/>
            <person name="Abouelleil A."/>
            <person name="Alvarado L."/>
            <person name="Arachchi H.M."/>
            <person name="Berlin A.M."/>
            <person name="Chapman S.B."/>
            <person name="Dewar J."/>
            <person name="Goldberg J."/>
            <person name="Griggs A."/>
            <person name="Gujja S."/>
            <person name="Hansen M."/>
            <person name="Howarth C."/>
            <person name="Imamovic A."/>
            <person name="Larimer J."/>
            <person name="McCowan C."/>
            <person name="Murphy C."/>
            <person name="Neiman D."/>
            <person name="Pearson M."/>
            <person name="Priest M."/>
            <person name="Roberts A."/>
            <person name="Saif S."/>
            <person name="Shea T."/>
            <person name="Sisk P."/>
            <person name="Sykes S."/>
            <person name="Wortman J."/>
            <person name="Nusbaum C."/>
            <person name="Birren B."/>
        </authorList>
    </citation>
    <scope>NUCLEOTIDE SEQUENCE [LARGE SCALE GENOMIC DNA]</scope>
    <source>
        <strain evidence="1 3">ATCC BAA-350</strain>
    </source>
</reference>
<dbReference type="InterPro" id="IPR010064">
    <property type="entry name" value="HK97-gp10_tail"/>
</dbReference>